<dbReference type="EC" id="2.7.7.65" evidence="2"/>
<name>A0A6N8EG80_9GAMM</name>
<evidence type="ECO:0000313" key="7">
    <source>
        <dbReference type="EMBL" id="MTW21354.1"/>
    </source>
</evidence>
<dbReference type="PROSITE" id="PS50887">
    <property type="entry name" value="GGDEF"/>
    <property type="match status" value="1"/>
</dbReference>
<dbReference type="RefSeq" id="WP_155449941.1">
    <property type="nucleotide sequence ID" value="NZ_WNKT01000017.1"/>
</dbReference>
<dbReference type="Gene3D" id="3.30.70.270">
    <property type="match status" value="1"/>
</dbReference>
<protein>
    <recommendedName>
        <fullName evidence="2">diguanylate cyclase</fullName>
        <ecNumber evidence="2">2.7.7.65</ecNumber>
    </recommendedName>
</protein>
<dbReference type="Pfam" id="PF00990">
    <property type="entry name" value="GGDEF"/>
    <property type="match status" value="1"/>
</dbReference>
<dbReference type="PROSITE" id="PS50110">
    <property type="entry name" value="RESPONSE_REGULATORY"/>
    <property type="match status" value="1"/>
</dbReference>
<keyword evidence="4" id="KW-0597">Phosphoprotein</keyword>
<evidence type="ECO:0000256" key="3">
    <source>
        <dbReference type="ARBA" id="ARBA00034247"/>
    </source>
</evidence>
<feature type="modified residue" description="4-aspartylphosphate" evidence="4">
    <location>
        <position position="61"/>
    </location>
</feature>
<dbReference type="GO" id="GO:0043709">
    <property type="term" value="P:cell adhesion involved in single-species biofilm formation"/>
    <property type="evidence" value="ECO:0007669"/>
    <property type="project" value="TreeGrafter"/>
</dbReference>
<dbReference type="EMBL" id="WNKT01000017">
    <property type="protein sequence ID" value="MTW21354.1"/>
    <property type="molecule type" value="Genomic_DNA"/>
</dbReference>
<dbReference type="InterPro" id="IPR011006">
    <property type="entry name" value="CheY-like_superfamily"/>
</dbReference>
<dbReference type="SUPFAM" id="SSF52172">
    <property type="entry name" value="CheY-like"/>
    <property type="match status" value="1"/>
</dbReference>
<dbReference type="InterPro" id="IPR029787">
    <property type="entry name" value="Nucleotide_cyclase"/>
</dbReference>
<keyword evidence="8" id="KW-1185">Reference proteome</keyword>
<dbReference type="SMART" id="SM00448">
    <property type="entry name" value="REC"/>
    <property type="match status" value="1"/>
</dbReference>
<gene>
    <name evidence="7" type="ORF">GJ668_09620</name>
</gene>
<evidence type="ECO:0000256" key="1">
    <source>
        <dbReference type="ARBA" id="ARBA00001946"/>
    </source>
</evidence>
<comment type="caution">
    <text evidence="7">The sequence shown here is derived from an EMBL/GenBank/DDBJ whole genome shotgun (WGS) entry which is preliminary data.</text>
</comment>
<dbReference type="SUPFAM" id="SSF55073">
    <property type="entry name" value="Nucleotide cyclase"/>
    <property type="match status" value="1"/>
</dbReference>
<dbReference type="GO" id="GO:0005886">
    <property type="term" value="C:plasma membrane"/>
    <property type="evidence" value="ECO:0007669"/>
    <property type="project" value="TreeGrafter"/>
</dbReference>
<dbReference type="InterPro" id="IPR001789">
    <property type="entry name" value="Sig_transdc_resp-reg_receiver"/>
</dbReference>
<comment type="cofactor">
    <cofactor evidence="1">
        <name>Mg(2+)</name>
        <dbReference type="ChEBI" id="CHEBI:18420"/>
    </cofactor>
</comment>
<dbReference type="Pfam" id="PF00072">
    <property type="entry name" value="Response_reg"/>
    <property type="match status" value="1"/>
</dbReference>
<evidence type="ECO:0000256" key="4">
    <source>
        <dbReference type="PROSITE-ProRule" id="PRU00169"/>
    </source>
</evidence>
<comment type="catalytic activity">
    <reaction evidence="3">
        <text>2 GTP = 3',3'-c-di-GMP + 2 diphosphate</text>
        <dbReference type="Rhea" id="RHEA:24898"/>
        <dbReference type="ChEBI" id="CHEBI:33019"/>
        <dbReference type="ChEBI" id="CHEBI:37565"/>
        <dbReference type="ChEBI" id="CHEBI:58805"/>
        <dbReference type="EC" id="2.7.7.65"/>
    </reaction>
</comment>
<evidence type="ECO:0000256" key="2">
    <source>
        <dbReference type="ARBA" id="ARBA00012528"/>
    </source>
</evidence>
<dbReference type="GO" id="GO:1902201">
    <property type="term" value="P:negative regulation of bacterial-type flagellum-dependent cell motility"/>
    <property type="evidence" value="ECO:0007669"/>
    <property type="project" value="TreeGrafter"/>
</dbReference>
<dbReference type="PANTHER" id="PTHR45138">
    <property type="entry name" value="REGULATORY COMPONENTS OF SENSORY TRANSDUCTION SYSTEM"/>
    <property type="match status" value="1"/>
</dbReference>
<dbReference type="CDD" id="cd01949">
    <property type="entry name" value="GGDEF"/>
    <property type="match status" value="1"/>
</dbReference>
<sequence>MSSPDSEDLLPSVLIVDDMPANIRVLADTLKSDYRVRVATSGVKALEVAVADPPPDLILLDVMMPGMDGYEVCRRLRDDPRTSAIPVIFVTAKNEAEEEAHGLSLGAVDYITKPFHLPIVRARVRTHVNLKRKTDLLDSLASLDGLTHIPNRRRFDEWLQQEWARAAREGTSLAVAMLDVDSFKPYNDHYGHGRGDECLRRVADALRTRLQRPADVVARYGGEEFVLLLPDTDAEGALTLADACRAAVSALRIPHDYSGAADHVTVSIGVAATRPPSDSPSLLLARADEALYRAKSEGRNRVCAASHPAPELR</sequence>
<dbReference type="Gene3D" id="3.40.50.2300">
    <property type="match status" value="1"/>
</dbReference>
<dbReference type="InterPro" id="IPR050469">
    <property type="entry name" value="Diguanylate_Cyclase"/>
</dbReference>
<dbReference type="FunFam" id="3.30.70.270:FF:000001">
    <property type="entry name" value="Diguanylate cyclase domain protein"/>
    <property type="match status" value="1"/>
</dbReference>
<dbReference type="GO" id="GO:0052621">
    <property type="term" value="F:diguanylate cyclase activity"/>
    <property type="evidence" value="ECO:0007669"/>
    <property type="project" value="UniProtKB-EC"/>
</dbReference>
<accession>A0A6N8EG80</accession>
<dbReference type="NCBIfam" id="TIGR00254">
    <property type="entry name" value="GGDEF"/>
    <property type="match status" value="1"/>
</dbReference>
<dbReference type="CDD" id="cd19920">
    <property type="entry name" value="REC_PA4781-like"/>
    <property type="match status" value="1"/>
</dbReference>
<dbReference type="OrthoDB" id="9812260at2"/>
<evidence type="ECO:0000259" key="5">
    <source>
        <dbReference type="PROSITE" id="PS50110"/>
    </source>
</evidence>
<evidence type="ECO:0000313" key="8">
    <source>
        <dbReference type="Proteomes" id="UP000434044"/>
    </source>
</evidence>
<dbReference type="SMART" id="SM00267">
    <property type="entry name" value="GGDEF"/>
    <property type="match status" value="1"/>
</dbReference>
<evidence type="ECO:0000259" key="6">
    <source>
        <dbReference type="PROSITE" id="PS50887"/>
    </source>
</evidence>
<feature type="domain" description="Response regulatory" evidence="5">
    <location>
        <begin position="12"/>
        <end position="128"/>
    </location>
</feature>
<dbReference type="InterPro" id="IPR000160">
    <property type="entry name" value="GGDEF_dom"/>
</dbReference>
<feature type="domain" description="GGDEF" evidence="6">
    <location>
        <begin position="171"/>
        <end position="307"/>
    </location>
</feature>
<organism evidence="7 8">
    <name type="scientific">Allochromatium palmeri</name>
    <dbReference type="NCBI Taxonomy" id="231048"/>
    <lineage>
        <taxon>Bacteria</taxon>
        <taxon>Pseudomonadati</taxon>
        <taxon>Pseudomonadota</taxon>
        <taxon>Gammaproteobacteria</taxon>
        <taxon>Chromatiales</taxon>
        <taxon>Chromatiaceae</taxon>
        <taxon>Allochromatium</taxon>
    </lineage>
</organism>
<dbReference type="PANTHER" id="PTHR45138:SF9">
    <property type="entry name" value="DIGUANYLATE CYCLASE DGCM-RELATED"/>
    <property type="match status" value="1"/>
</dbReference>
<dbReference type="InterPro" id="IPR043128">
    <property type="entry name" value="Rev_trsase/Diguanyl_cyclase"/>
</dbReference>
<dbReference type="GO" id="GO:0000160">
    <property type="term" value="P:phosphorelay signal transduction system"/>
    <property type="evidence" value="ECO:0007669"/>
    <property type="project" value="InterPro"/>
</dbReference>
<dbReference type="Proteomes" id="UP000434044">
    <property type="component" value="Unassembled WGS sequence"/>
</dbReference>
<dbReference type="AlphaFoldDB" id="A0A6N8EG80"/>
<reference evidence="7 8" key="1">
    <citation type="submission" date="2019-11" db="EMBL/GenBank/DDBJ databases">
        <title>Whole-genome sequence of the anaerobic purple sulfur bacterium Allochromatium palmeri DSM 15591.</title>
        <authorList>
            <person name="Kyndt J.A."/>
            <person name="Meyer T.E."/>
        </authorList>
    </citation>
    <scope>NUCLEOTIDE SEQUENCE [LARGE SCALE GENOMIC DNA]</scope>
    <source>
        <strain evidence="7 8">DSM 15591</strain>
    </source>
</reference>
<proteinExistence type="predicted"/>